<reference evidence="1" key="1">
    <citation type="submission" date="2021-01" db="EMBL/GenBank/DDBJ databases">
        <authorList>
            <person name="Sun Q."/>
        </authorList>
    </citation>
    <scope>NUCLEOTIDE SEQUENCE</scope>
    <source>
        <strain evidence="1">YIM B02566</strain>
    </source>
</reference>
<keyword evidence="1" id="KW-0378">Hydrolase</keyword>
<protein>
    <submittedName>
        <fullName evidence="1">Carbon-nitrogen hydrolase family protein</fullName>
    </submittedName>
</protein>
<gene>
    <name evidence="1" type="ORF">JHL16_24415</name>
</gene>
<evidence type="ECO:0000313" key="1">
    <source>
        <dbReference type="EMBL" id="MBK1869526.1"/>
    </source>
</evidence>
<keyword evidence="2" id="KW-1185">Reference proteome</keyword>
<name>A0ACC5RAK0_9HYPH</name>
<proteinExistence type="predicted"/>
<dbReference type="Proteomes" id="UP000616151">
    <property type="component" value="Unassembled WGS sequence"/>
</dbReference>
<evidence type="ECO:0000313" key="2">
    <source>
        <dbReference type="Proteomes" id="UP000616151"/>
    </source>
</evidence>
<comment type="caution">
    <text evidence="1">The sequence shown here is derived from an EMBL/GenBank/DDBJ whole genome shotgun (WGS) entry which is preliminary data.</text>
</comment>
<sequence>MLISVHQTTTGPDLAANARSVAADIGRAAAAGAKLACFPEAVNILRGHQPDLRESMPAEGHCPVLAAASDAAKVHGLHVHLGSILIRLASGKMLNRGYLLGPDGATLATYDKIHLFDADLDDGSRPESELFDCGSESAVIETPLGRLGLSICFDLRFSHLFVALAEAGADIILVPSSFSTVTGPVHWLPLLKARAIETGCYVIAAAQCGAHEPPLVTHGHSVAISPWGEVLCQAGNSPAMLLFEADLTAVREARRRIPTLALRRPLTVRKIAATVNA</sequence>
<dbReference type="EMBL" id="JAENHL010000008">
    <property type="protein sequence ID" value="MBK1869526.1"/>
    <property type="molecule type" value="Genomic_DNA"/>
</dbReference>
<organism evidence="1 2">
    <name type="scientific">Taklimakanibacter albus</name>
    <dbReference type="NCBI Taxonomy" id="2800327"/>
    <lineage>
        <taxon>Bacteria</taxon>
        <taxon>Pseudomonadati</taxon>
        <taxon>Pseudomonadota</taxon>
        <taxon>Alphaproteobacteria</taxon>
        <taxon>Hyphomicrobiales</taxon>
        <taxon>Aestuariivirgaceae</taxon>
        <taxon>Taklimakanibacter</taxon>
    </lineage>
</organism>
<accession>A0ACC5RAK0</accession>